<comment type="caution">
    <text evidence="1">The sequence shown here is derived from an EMBL/GenBank/DDBJ whole genome shotgun (WGS) entry which is preliminary data.</text>
</comment>
<dbReference type="Proteomes" id="UP000191812">
    <property type="component" value="Unassembled WGS sequence"/>
</dbReference>
<organism evidence="1 2">
    <name type="scientific">Agrobacterium genomosp. 13 str. CFBP 6927</name>
    <dbReference type="NCBI Taxonomy" id="1183428"/>
    <lineage>
        <taxon>Bacteria</taxon>
        <taxon>Pseudomonadati</taxon>
        <taxon>Pseudomonadota</taxon>
        <taxon>Alphaproteobacteria</taxon>
        <taxon>Hyphomicrobiales</taxon>
        <taxon>Rhizobiaceae</taxon>
        <taxon>Rhizobium/Agrobacterium group</taxon>
        <taxon>Agrobacterium</taxon>
        <taxon>Agrobacterium tumefaciens complex</taxon>
    </lineage>
</organism>
<gene>
    <name evidence="1" type="ORF">AGR13a_Cc240036</name>
</gene>
<evidence type="ECO:0000313" key="2">
    <source>
        <dbReference type="Proteomes" id="UP000191812"/>
    </source>
</evidence>
<sequence length="125" mass="14295">MHHRHNADRNKKFSRGDLTPRLKLFQNGASVSAHLSHKLARRTSFHSRFKLLPEHNHGLGGCPQGYIFATIVCFGNFASANLDVFQHRTLKRKDGTLLGANCSLRQQMPRHFRCIRLSETYGNLQ</sequence>
<name>A0ABM9VEA2_9HYPH</name>
<accession>A0ABM9VEA2</accession>
<proteinExistence type="predicted"/>
<dbReference type="EMBL" id="FBWH01000017">
    <property type="protein sequence ID" value="CUX24245.1"/>
    <property type="molecule type" value="Genomic_DNA"/>
</dbReference>
<protein>
    <submittedName>
        <fullName evidence="1">Uncharacterized protein</fullName>
    </submittedName>
</protein>
<reference evidence="1 2" key="1">
    <citation type="submission" date="2016-01" db="EMBL/GenBank/DDBJ databases">
        <authorList>
            <person name="Regsiter A."/>
            <person name="william w."/>
        </authorList>
    </citation>
    <scope>NUCLEOTIDE SEQUENCE [LARGE SCALE GENOMIC DNA]</scope>
    <source>
        <strain evidence="1 2">CFBP 6927</strain>
    </source>
</reference>
<evidence type="ECO:0000313" key="1">
    <source>
        <dbReference type="EMBL" id="CUX24245.1"/>
    </source>
</evidence>
<keyword evidence="2" id="KW-1185">Reference proteome</keyword>